<comment type="caution">
    <text evidence="3">The sequence shown here is derived from an EMBL/GenBank/DDBJ whole genome shotgun (WGS) entry which is preliminary data.</text>
</comment>
<keyword evidence="2" id="KW-0732">Signal</keyword>
<comment type="similarity">
    <text evidence="2">Belongs to the AB hydrolase superfamily. Lipase family.</text>
</comment>
<feature type="chain" id="PRO_5041501282" evidence="2">
    <location>
        <begin position="20"/>
        <end position="445"/>
    </location>
</feature>
<evidence type="ECO:0000256" key="2">
    <source>
        <dbReference type="PIRNR" id="PIRNR029171"/>
    </source>
</evidence>
<evidence type="ECO:0000256" key="1">
    <source>
        <dbReference type="ARBA" id="ARBA00022801"/>
    </source>
</evidence>
<dbReference type="GO" id="GO:0004806">
    <property type="term" value="F:triacylglycerol lipase activity"/>
    <property type="evidence" value="ECO:0007669"/>
    <property type="project" value="UniProtKB-UniRule"/>
</dbReference>
<protein>
    <submittedName>
        <fullName evidence="3">Secretory lipase-domain-containing protein</fullName>
    </submittedName>
</protein>
<dbReference type="PANTHER" id="PTHR34853:SF5">
    <property type="entry name" value="LIP-DOMAIN-CONTAINING PROTEIN-RELATED"/>
    <property type="match status" value="1"/>
</dbReference>
<evidence type="ECO:0000313" key="4">
    <source>
        <dbReference type="Proteomes" id="UP001174934"/>
    </source>
</evidence>
<dbReference type="Gene3D" id="1.10.260.130">
    <property type="match status" value="1"/>
</dbReference>
<dbReference type="GO" id="GO:0016042">
    <property type="term" value="P:lipid catabolic process"/>
    <property type="evidence" value="ECO:0007669"/>
    <property type="project" value="UniProtKB-UniRule"/>
</dbReference>
<dbReference type="EMBL" id="JAULSR010000001">
    <property type="protein sequence ID" value="KAK0636605.1"/>
    <property type="molecule type" value="Genomic_DNA"/>
</dbReference>
<dbReference type="InterPro" id="IPR029058">
    <property type="entry name" value="AB_hydrolase_fold"/>
</dbReference>
<reference evidence="3" key="1">
    <citation type="submission" date="2023-06" db="EMBL/GenBank/DDBJ databases">
        <title>Genome-scale phylogeny and comparative genomics of the fungal order Sordariales.</title>
        <authorList>
            <consortium name="Lawrence Berkeley National Laboratory"/>
            <person name="Hensen N."/>
            <person name="Bonometti L."/>
            <person name="Westerberg I."/>
            <person name="Brannstrom I.O."/>
            <person name="Guillou S."/>
            <person name="Cros-Aarteil S."/>
            <person name="Calhoun S."/>
            <person name="Haridas S."/>
            <person name="Kuo A."/>
            <person name="Mondo S."/>
            <person name="Pangilinan J."/>
            <person name="Riley R."/>
            <person name="LaButti K."/>
            <person name="Andreopoulos B."/>
            <person name="Lipzen A."/>
            <person name="Chen C."/>
            <person name="Yanf M."/>
            <person name="Daum C."/>
            <person name="Ng V."/>
            <person name="Clum A."/>
            <person name="Steindorff A."/>
            <person name="Ohm R."/>
            <person name="Martin F."/>
            <person name="Silar P."/>
            <person name="Natvig D."/>
            <person name="Lalanne C."/>
            <person name="Gautier V."/>
            <person name="Ament-velasquez S.L."/>
            <person name="Kruys A."/>
            <person name="Hutchinson M.I."/>
            <person name="Powell A.J."/>
            <person name="Barry K."/>
            <person name="Miller A.N."/>
            <person name="Grigoriev I.V."/>
            <person name="Debuchy R."/>
            <person name="Gladieux P."/>
            <person name="Thoren M.H."/>
            <person name="Johannesson H."/>
        </authorList>
    </citation>
    <scope>NUCLEOTIDE SEQUENCE</scope>
    <source>
        <strain evidence="3">SMH3391-2</strain>
    </source>
</reference>
<sequence>MTPPTWVLLFSTIITPSLSSAIPSKPTKIQQLILEADQAASTLPVPPSLDPWYRAPSSNTSWETTTLPGDVLKIRPAPLLNTTVANALAAYQILYRSTDSAHQPSWDVTTLFIPRSLCTAPTLCPGAARLLSYQIPYDTCNVDASPSYALHAGEPYGEIADALGLGWFVSVPDYEGPLASYTAGVQSGHATLDGVRAVLKVLSDGSGSGPAETETKVALWGYSGGALASEWAAELHAQYAPELAIAGVALGGLTPNVTRVTEYINGREAAGLIPAGLLGTATQHPRAYEWLVGRLRPEYAAQFMAVRAMTAQQAIGTYQYQDIYGYFVGGRADLHVGVMEDMYAADGYMGFHGTPGMPLFVYKAVGDQVSPVGDTDELVGRFCEEGKGVSVLYHRNLAGGHNQELVNGRQRAFVWLGSVLDGSYEGVGCTVVNVTVNLTPLVPWN</sequence>
<dbReference type="InterPro" id="IPR005152">
    <property type="entry name" value="Lipase_secreted"/>
</dbReference>
<keyword evidence="1" id="KW-0378">Hydrolase</keyword>
<keyword evidence="4" id="KW-1185">Reference proteome</keyword>
<organism evidence="3 4">
    <name type="scientific">Bombardia bombarda</name>
    <dbReference type="NCBI Taxonomy" id="252184"/>
    <lineage>
        <taxon>Eukaryota</taxon>
        <taxon>Fungi</taxon>
        <taxon>Dikarya</taxon>
        <taxon>Ascomycota</taxon>
        <taxon>Pezizomycotina</taxon>
        <taxon>Sordariomycetes</taxon>
        <taxon>Sordariomycetidae</taxon>
        <taxon>Sordariales</taxon>
        <taxon>Lasiosphaeriaceae</taxon>
        <taxon>Bombardia</taxon>
    </lineage>
</organism>
<dbReference type="Pfam" id="PF03583">
    <property type="entry name" value="LIP"/>
    <property type="match status" value="1"/>
</dbReference>
<feature type="signal peptide" evidence="2">
    <location>
        <begin position="1"/>
        <end position="19"/>
    </location>
</feature>
<dbReference type="SUPFAM" id="SSF53474">
    <property type="entry name" value="alpha/beta-Hydrolases"/>
    <property type="match status" value="1"/>
</dbReference>
<dbReference type="PIRSF" id="PIRSF029171">
    <property type="entry name" value="Esterase_LipA"/>
    <property type="match status" value="1"/>
</dbReference>
<accession>A0AA40CFR0</accession>
<dbReference type="PANTHER" id="PTHR34853">
    <property type="match status" value="1"/>
</dbReference>
<name>A0AA40CFR0_9PEZI</name>
<gene>
    <name evidence="3" type="ORF">B0T17DRAFT_587707</name>
</gene>
<dbReference type="Gene3D" id="3.40.50.1820">
    <property type="entry name" value="alpha/beta hydrolase"/>
    <property type="match status" value="1"/>
</dbReference>
<evidence type="ECO:0000313" key="3">
    <source>
        <dbReference type="EMBL" id="KAK0636605.1"/>
    </source>
</evidence>
<proteinExistence type="inferred from homology"/>
<dbReference type="Proteomes" id="UP001174934">
    <property type="component" value="Unassembled WGS sequence"/>
</dbReference>
<dbReference type="AlphaFoldDB" id="A0AA40CFR0"/>